<dbReference type="PANTHER" id="PTHR32183:SF6">
    <property type="entry name" value="CYSTEINE SULFINATE DESULFINASE_CYSTEINE DESULFURASE AND RELATED ENZYMES"/>
    <property type="match status" value="1"/>
</dbReference>
<dbReference type="GO" id="GO:0032259">
    <property type="term" value="P:methylation"/>
    <property type="evidence" value="ECO:0007669"/>
    <property type="project" value="UniProtKB-KW"/>
</dbReference>
<proteinExistence type="predicted"/>
<gene>
    <name evidence="5" type="ORF">METZ01_LOCUS24965</name>
</gene>
<evidence type="ECO:0000256" key="3">
    <source>
        <dbReference type="ARBA" id="ARBA00022679"/>
    </source>
</evidence>
<dbReference type="Pfam" id="PF05724">
    <property type="entry name" value="TPMT"/>
    <property type="match status" value="1"/>
</dbReference>
<sequence>MEAQGYSREDWQRHYDENDLGWDLGQVAPPFVNLLESNTIIPGKTLVPGCGRGHEVIFLAENGFDVTAVDYSTGAVNHLNSVIQERKLGSQVLHLDFFTLDSTHDDLYDLLIEQAFFCAISPIQRPLYVATVTRVLKKGGMIAGLFYHTGQEGGPPFNTTRDDIIKHFSDSFEIRELAQAKNSAEQRKDKEWLVILTKK</sequence>
<dbReference type="GO" id="GO:0008757">
    <property type="term" value="F:S-adenosylmethionine-dependent methyltransferase activity"/>
    <property type="evidence" value="ECO:0007669"/>
    <property type="project" value="InterPro"/>
</dbReference>
<organism evidence="5">
    <name type="scientific">marine metagenome</name>
    <dbReference type="NCBI Taxonomy" id="408172"/>
    <lineage>
        <taxon>unclassified sequences</taxon>
        <taxon>metagenomes</taxon>
        <taxon>ecological metagenomes</taxon>
    </lineage>
</organism>
<evidence type="ECO:0000256" key="2">
    <source>
        <dbReference type="ARBA" id="ARBA00022603"/>
    </source>
</evidence>
<protein>
    <recommendedName>
        <fullName evidence="6">Methyltransferase domain-containing protein</fullName>
    </recommendedName>
</protein>
<dbReference type="CDD" id="cd02440">
    <property type="entry name" value="AdoMet_MTases"/>
    <property type="match status" value="1"/>
</dbReference>
<dbReference type="InterPro" id="IPR029063">
    <property type="entry name" value="SAM-dependent_MTases_sf"/>
</dbReference>
<dbReference type="Gene3D" id="3.40.50.150">
    <property type="entry name" value="Vaccinia Virus protein VP39"/>
    <property type="match status" value="1"/>
</dbReference>
<evidence type="ECO:0000313" key="5">
    <source>
        <dbReference type="EMBL" id="SUZ72111.1"/>
    </source>
</evidence>
<dbReference type="EMBL" id="UINC01001144">
    <property type="protein sequence ID" value="SUZ72111.1"/>
    <property type="molecule type" value="Genomic_DNA"/>
</dbReference>
<evidence type="ECO:0008006" key="6">
    <source>
        <dbReference type="Google" id="ProtNLM"/>
    </source>
</evidence>
<keyword evidence="2" id="KW-0489">Methyltransferase</keyword>
<reference evidence="5" key="1">
    <citation type="submission" date="2018-05" db="EMBL/GenBank/DDBJ databases">
        <authorList>
            <person name="Lanie J.A."/>
            <person name="Ng W.-L."/>
            <person name="Kazmierczak K.M."/>
            <person name="Andrzejewski T.M."/>
            <person name="Davidsen T.M."/>
            <person name="Wayne K.J."/>
            <person name="Tettelin H."/>
            <person name="Glass J.I."/>
            <person name="Rusch D."/>
            <person name="Podicherti R."/>
            <person name="Tsui H.-C.T."/>
            <person name="Winkler M.E."/>
        </authorList>
    </citation>
    <scope>NUCLEOTIDE SEQUENCE</scope>
</reference>
<dbReference type="PROSITE" id="PS51585">
    <property type="entry name" value="SAM_MT_TPMT"/>
    <property type="match status" value="1"/>
</dbReference>
<keyword evidence="3" id="KW-0808">Transferase</keyword>
<dbReference type="InterPro" id="IPR008854">
    <property type="entry name" value="TPMT"/>
</dbReference>
<keyword evidence="4" id="KW-0949">S-adenosyl-L-methionine</keyword>
<dbReference type="PANTHER" id="PTHR32183">
    <property type="match status" value="1"/>
</dbReference>
<dbReference type="SUPFAM" id="SSF53335">
    <property type="entry name" value="S-adenosyl-L-methionine-dependent methyltransferases"/>
    <property type="match status" value="1"/>
</dbReference>
<dbReference type="AlphaFoldDB" id="A0A381PYH7"/>
<accession>A0A381PYH7</accession>
<evidence type="ECO:0000256" key="4">
    <source>
        <dbReference type="ARBA" id="ARBA00022691"/>
    </source>
</evidence>
<keyword evidence="1" id="KW-0597">Phosphoprotein</keyword>
<name>A0A381PYH7_9ZZZZ</name>
<evidence type="ECO:0000256" key="1">
    <source>
        <dbReference type="ARBA" id="ARBA00022553"/>
    </source>
</evidence>